<dbReference type="Gene3D" id="3.80.10.10">
    <property type="entry name" value="Ribonuclease Inhibitor"/>
    <property type="match status" value="2"/>
</dbReference>
<dbReference type="InterPro" id="IPR050836">
    <property type="entry name" value="SDS22/Internalin_LRR"/>
</dbReference>
<dbReference type="Proteomes" id="UP000494106">
    <property type="component" value="Unassembled WGS sequence"/>
</dbReference>
<name>A0A8S1AWL0_ARCPL</name>
<sequence>MKKSTLVDLKDSEEKLRKQAKKIIRQKNVDALKRPTHLFMHEKGLTKIPVPKNPTHIIYAYYHNNQITKIENVDSLYNVTHLHLQWNKITRMEGLDCLHCLKKLYLNNNNISVVENLEGLKYLEELHIEKQNLDSSDGLCFDPRTMNYIGASLRILNVSENKITDMAWAKPLRRLEVLIAKKNDLTDFKAVADNLCTLISLVDVNFLVNPMTKKHRYKETIIARCSQLRVLDTVVLHGSSKTFMQNFDKIVRLRQLNERNKIANTNKGADDFFNLHMMAGPRAKSALSISEFSNQKPKLTAVDSTYTFMPRAFWRTRHPPSNKHQASSPPMEPPPIPKQPLNPEIKTLPLKGILKKPMPMKYI</sequence>
<dbReference type="AlphaFoldDB" id="A0A8S1AWL0"/>
<evidence type="ECO:0000256" key="1">
    <source>
        <dbReference type="ARBA" id="ARBA00022614"/>
    </source>
</evidence>
<dbReference type="CDD" id="cd21340">
    <property type="entry name" value="PPP1R42"/>
    <property type="match status" value="1"/>
</dbReference>
<evidence type="ECO:0000313" key="4">
    <source>
        <dbReference type="EMBL" id="CAB3229680.1"/>
    </source>
</evidence>
<evidence type="ECO:0000256" key="3">
    <source>
        <dbReference type="SAM" id="MobiDB-lite"/>
    </source>
</evidence>
<dbReference type="EMBL" id="CADEBC010000540">
    <property type="protein sequence ID" value="CAB3249704.1"/>
    <property type="molecule type" value="Genomic_DNA"/>
</dbReference>
<proteinExistence type="predicted"/>
<evidence type="ECO:0000256" key="2">
    <source>
        <dbReference type="ARBA" id="ARBA00022737"/>
    </source>
</evidence>
<evidence type="ECO:0000313" key="5">
    <source>
        <dbReference type="EMBL" id="CAB3249704.1"/>
    </source>
</evidence>
<protein>
    <submittedName>
        <fullName evidence="5">Uncharacterized protein</fullName>
    </submittedName>
</protein>
<organism evidence="5 6">
    <name type="scientific">Arctia plantaginis</name>
    <name type="common">Wood tiger moth</name>
    <name type="synonym">Phalaena plantaginis</name>
    <dbReference type="NCBI Taxonomy" id="874455"/>
    <lineage>
        <taxon>Eukaryota</taxon>
        <taxon>Metazoa</taxon>
        <taxon>Ecdysozoa</taxon>
        <taxon>Arthropoda</taxon>
        <taxon>Hexapoda</taxon>
        <taxon>Insecta</taxon>
        <taxon>Pterygota</taxon>
        <taxon>Neoptera</taxon>
        <taxon>Endopterygota</taxon>
        <taxon>Lepidoptera</taxon>
        <taxon>Glossata</taxon>
        <taxon>Ditrysia</taxon>
        <taxon>Noctuoidea</taxon>
        <taxon>Erebidae</taxon>
        <taxon>Arctiinae</taxon>
        <taxon>Arctia</taxon>
    </lineage>
</organism>
<feature type="compositionally biased region" description="Pro residues" evidence="3">
    <location>
        <begin position="330"/>
        <end position="340"/>
    </location>
</feature>
<accession>A0A8S1AWL0</accession>
<keyword evidence="1" id="KW-0433">Leucine-rich repeat</keyword>
<keyword evidence="2" id="KW-0677">Repeat</keyword>
<dbReference type="PROSITE" id="PS51450">
    <property type="entry name" value="LRR"/>
    <property type="match status" value="2"/>
</dbReference>
<gene>
    <name evidence="5" type="ORF">APLA_LOCUS12205</name>
    <name evidence="4" type="ORF">APLA_LOCUS4256</name>
</gene>
<dbReference type="OrthoDB" id="10262005at2759"/>
<comment type="caution">
    <text evidence="5">The sequence shown here is derived from an EMBL/GenBank/DDBJ whole genome shotgun (WGS) entry which is preliminary data.</text>
</comment>
<reference evidence="6 7" key="1">
    <citation type="submission" date="2020-04" db="EMBL/GenBank/DDBJ databases">
        <authorList>
            <person name="Wallbank WR R."/>
            <person name="Pardo Diaz C."/>
            <person name="Kozak K."/>
            <person name="Martin S."/>
            <person name="Jiggins C."/>
            <person name="Moest M."/>
            <person name="Warren A I."/>
            <person name="Byers J.R.P. K."/>
            <person name="Montejo-Kovacevich G."/>
            <person name="Yen C E."/>
        </authorList>
    </citation>
    <scope>NUCLEOTIDE SEQUENCE [LARGE SCALE GENOMIC DNA]</scope>
</reference>
<dbReference type="InterPro" id="IPR001611">
    <property type="entry name" value="Leu-rich_rpt"/>
</dbReference>
<dbReference type="SUPFAM" id="SSF52058">
    <property type="entry name" value="L domain-like"/>
    <property type="match status" value="1"/>
</dbReference>
<dbReference type="Proteomes" id="UP000494256">
    <property type="component" value="Unassembled WGS sequence"/>
</dbReference>
<evidence type="ECO:0000313" key="6">
    <source>
        <dbReference type="Proteomes" id="UP000494106"/>
    </source>
</evidence>
<feature type="region of interest" description="Disordered" evidence="3">
    <location>
        <begin position="315"/>
        <end position="344"/>
    </location>
</feature>
<dbReference type="SMART" id="SM00365">
    <property type="entry name" value="LRR_SD22"/>
    <property type="match status" value="3"/>
</dbReference>
<dbReference type="PANTHER" id="PTHR46652:SF3">
    <property type="entry name" value="LEUCINE-RICH REPEAT-CONTAINING PROTEIN 9"/>
    <property type="match status" value="1"/>
</dbReference>
<evidence type="ECO:0000313" key="7">
    <source>
        <dbReference type="Proteomes" id="UP000494256"/>
    </source>
</evidence>
<dbReference type="PANTHER" id="PTHR46652">
    <property type="entry name" value="LEUCINE-RICH REPEAT AND IQ DOMAIN-CONTAINING PROTEIN 1-RELATED"/>
    <property type="match status" value="1"/>
</dbReference>
<dbReference type="InterPro" id="IPR032675">
    <property type="entry name" value="LRR_dom_sf"/>
</dbReference>
<dbReference type="EMBL" id="CADEBD010000286">
    <property type="protein sequence ID" value="CAB3229680.1"/>
    <property type="molecule type" value="Genomic_DNA"/>
</dbReference>
<keyword evidence="6" id="KW-1185">Reference proteome</keyword>